<keyword evidence="1" id="KW-0547">Nucleotide-binding</keyword>
<evidence type="ECO:0000259" key="3">
    <source>
        <dbReference type="PROSITE" id="PS50893"/>
    </source>
</evidence>
<reference evidence="4 5" key="1">
    <citation type="submission" date="2015-11" db="EMBL/GenBank/DDBJ databases">
        <authorList>
            <person name="Zhang Y."/>
            <person name="Guo Z."/>
        </authorList>
    </citation>
    <scope>NUCLEOTIDE SEQUENCE [LARGE SCALE GENOMIC DNA]</scope>
    <source>
        <strain evidence="4 5">KCTC 32221</strain>
    </source>
</reference>
<dbReference type="Pfam" id="PF00005">
    <property type="entry name" value="ABC_tran"/>
    <property type="match status" value="2"/>
</dbReference>
<keyword evidence="2" id="KW-0067">ATP-binding</keyword>
<organism evidence="4 5">
    <name type="scientific">Pseudohongiella spirulinae</name>
    <dbReference type="NCBI Taxonomy" id="1249552"/>
    <lineage>
        <taxon>Bacteria</taxon>
        <taxon>Pseudomonadati</taxon>
        <taxon>Pseudomonadota</taxon>
        <taxon>Gammaproteobacteria</taxon>
        <taxon>Pseudomonadales</taxon>
        <taxon>Pseudohongiellaceae</taxon>
        <taxon>Pseudohongiella</taxon>
    </lineage>
</organism>
<dbReference type="Proteomes" id="UP000065641">
    <property type="component" value="Chromosome"/>
</dbReference>
<dbReference type="SUPFAM" id="SSF52540">
    <property type="entry name" value="P-loop containing nucleoside triphosphate hydrolases"/>
    <property type="match status" value="2"/>
</dbReference>
<sequence length="486" mass="54755">MTASPLFEIRGLNCRISARHQLVVDSFKVEPGQHWCLFGGNGAGKSLLASLFSGRLMLARSRIQYATGFDPLHDIQVVSFEEQQRLWQSETRHDVSEFSESASDPGTTVAKLVTGRDTDDCLAGEFLQRLDIKNLADRGIRFLSSGQIRRAMIAKALYQKPKLLILDDPLASIDRQSAESIREILNQYVQADNAMILLARRQQDILTSATHIAVMDSLKLISSGERYVVEQLAAFRHIVNRQALVPENLPALDERLPGVMNYRRADRTQALIKLDSVTAQYGSKVVFRNFSWQMDWGDHVLIEGPNGSGKSTLLGLINGDNHMAYGQAVTVFGQRRGSGESVWDIKQRFGVVSNELHNRYIKGWRVLDVVVSGFFDTMGLYENTTAIQQESARQWLQAFGLVGQGSCWYHELSFGQQRMVLLARAMVKWPLILILDEPGVGLDDYYSDFLMAILEKIVHSGRTHIIYVSHTFDETPQFINKRLSMS</sequence>
<dbReference type="KEGG" id="pspi:PS2015_2412"/>
<dbReference type="GO" id="GO:0016887">
    <property type="term" value="F:ATP hydrolysis activity"/>
    <property type="evidence" value="ECO:0007669"/>
    <property type="project" value="InterPro"/>
</dbReference>
<evidence type="ECO:0000256" key="1">
    <source>
        <dbReference type="ARBA" id="ARBA00022741"/>
    </source>
</evidence>
<gene>
    <name evidence="4" type="ORF">PS2015_2412</name>
</gene>
<feature type="domain" description="ABC transporter" evidence="3">
    <location>
        <begin position="272"/>
        <end position="485"/>
    </location>
</feature>
<dbReference type="EMBL" id="CP013189">
    <property type="protein sequence ID" value="ALO47046.1"/>
    <property type="molecule type" value="Genomic_DNA"/>
</dbReference>
<dbReference type="STRING" id="1249552.PS2015_2412"/>
<accession>A0A0S2KFD7</accession>
<evidence type="ECO:0000256" key="2">
    <source>
        <dbReference type="ARBA" id="ARBA00022840"/>
    </source>
</evidence>
<dbReference type="InterPro" id="IPR017871">
    <property type="entry name" value="ABC_transporter-like_CS"/>
</dbReference>
<dbReference type="PROSITE" id="PS00211">
    <property type="entry name" value="ABC_TRANSPORTER_1"/>
    <property type="match status" value="2"/>
</dbReference>
<dbReference type="InterPro" id="IPR003593">
    <property type="entry name" value="AAA+_ATPase"/>
</dbReference>
<name>A0A0S2KFD7_9GAMM</name>
<dbReference type="InterPro" id="IPR027417">
    <property type="entry name" value="P-loop_NTPase"/>
</dbReference>
<proteinExistence type="predicted"/>
<dbReference type="GO" id="GO:0005524">
    <property type="term" value="F:ATP binding"/>
    <property type="evidence" value="ECO:0007669"/>
    <property type="project" value="UniProtKB-KW"/>
</dbReference>
<keyword evidence="5" id="KW-1185">Reference proteome</keyword>
<dbReference type="PANTHER" id="PTHR43158:SF2">
    <property type="entry name" value="SKFA PEPTIDE EXPORT ATP-BINDING PROTEIN SKFE"/>
    <property type="match status" value="1"/>
</dbReference>
<dbReference type="InterPro" id="IPR003439">
    <property type="entry name" value="ABC_transporter-like_ATP-bd"/>
</dbReference>
<dbReference type="PANTHER" id="PTHR43158">
    <property type="entry name" value="SKFA PEPTIDE EXPORT ATP-BINDING PROTEIN SKFE"/>
    <property type="match status" value="1"/>
</dbReference>
<dbReference type="SMART" id="SM00382">
    <property type="entry name" value="AAA"/>
    <property type="match status" value="2"/>
</dbReference>
<dbReference type="PROSITE" id="PS50893">
    <property type="entry name" value="ABC_TRANSPORTER_2"/>
    <property type="match status" value="2"/>
</dbReference>
<dbReference type="AlphaFoldDB" id="A0A0S2KFD7"/>
<evidence type="ECO:0000313" key="4">
    <source>
        <dbReference type="EMBL" id="ALO47046.1"/>
    </source>
</evidence>
<feature type="domain" description="ABC transporter" evidence="3">
    <location>
        <begin position="7"/>
        <end position="242"/>
    </location>
</feature>
<evidence type="ECO:0000313" key="5">
    <source>
        <dbReference type="Proteomes" id="UP000065641"/>
    </source>
</evidence>
<dbReference type="Gene3D" id="3.40.50.300">
    <property type="entry name" value="P-loop containing nucleotide triphosphate hydrolases"/>
    <property type="match status" value="2"/>
</dbReference>
<protein>
    <recommendedName>
        <fullName evidence="3">ABC transporter domain-containing protein</fullName>
    </recommendedName>
</protein>